<dbReference type="CDD" id="cd18081">
    <property type="entry name" value="RlmH-like"/>
    <property type="match status" value="1"/>
</dbReference>
<comment type="subunit">
    <text evidence="6">Homodimer.</text>
</comment>
<dbReference type="Proteomes" id="UP000502260">
    <property type="component" value="Chromosome"/>
</dbReference>
<dbReference type="NCBIfam" id="TIGR00246">
    <property type="entry name" value="tRNA_RlmH_YbeA"/>
    <property type="match status" value="1"/>
</dbReference>
<keyword evidence="6" id="KW-0963">Cytoplasm</keyword>
<dbReference type="Pfam" id="PF02590">
    <property type="entry name" value="SPOUT_MTase"/>
    <property type="match status" value="1"/>
</dbReference>
<keyword evidence="1 6" id="KW-0698">rRNA processing</keyword>
<keyword evidence="8" id="KW-1185">Reference proteome</keyword>
<accession>A0A6F8V8P1</accession>
<dbReference type="InterPro" id="IPR029028">
    <property type="entry name" value="Alpha/beta_knot_MTases"/>
</dbReference>
<dbReference type="KEGG" id="slac:SKTS_00310"/>
<keyword evidence="3 6" id="KW-0808">Transferase</keyword>
<evidence type="ECO:0000256" key="4">
    <source>
        <dbReference type="ARBA" id="ARBA00022691"/>
    </source>
</evidence>
<dbReference type="HAMAP" id="MF_00658">
    <property type="entry name" value="23SrRNA_methyltr_H"/>
    <property type="match status" value="1"/>
</dbReference>
<reference evidence="8" key="1">
    <citation type="submission" date="2020-03" db="EMBL/GenBank/DDBJ databases">
        <title>Complete genome sequence of sulfur-oxidizing bacterium skT11.</title>
        <authorList>
            <person name="Kanda M."/>
            <person name="Kojima H."/>
            <person name="Fukui M."/>
        </authorList>
    </citation>
    <scope>NUCLEOTIDE SEQUENCE [LARGE SCALE GENOMIC DNA]</scope>
    <source>
        <strain evidence="8">skT11</strain>
    </source>
</reference>
<dbReference type="EC" id="2.1.1.177" evidence="6"/>
<proteinExistence type="inferred from homology"/>
<sequence length="156" mass="17514">MKLWILAVGNKMPSWVEEAFGEYAKRMPREARIELVEIKPEKRAGGKTVEQMQEAEMTRILAALPAGANHVMLDERGGEMTTLELAGSMKAWLQDGRDVAFVIGGADGLHPALRQRAGKLWSLSRLTMPHGLVRVLLAEQLYRAMSVIQNHPYHRE</sequence>
<evidence type="ECO:0000256" key="2">
    <source>
        <dbReference type="ARBA" id="ARBA00022603"/>
    </source>
</evidence>
<dbReference type="GO" id="GO:0070038">
    <property type="term" value="F:rRNA (pseudouridine-N3-)-methyltransferase activity"/>
    <property type="evidence" value="ECO:0007669"/>
    <property type="project" value="UniProtKB-UniRule"/>
</dbReference>
<comment type="similarity">
    <text evidence="5 6">Belongs to the RNA methyltransferase RlmH family.</text>
</comment>
<feature type="binding site" evidence="6">
    <location>
        <position position="104"/>
    </location>
    <ligand>
        <name>S-adenosyl-L-methionine</name>
        <dbReference type="ChEBI" id="CHEBI:59789"/>
    </ligand>
</feature>
<keyword evidence="4 6" id="KW-0949">S-adenosyl-L-methionine</keyword>
<comment type="function">
    <text evidence="6">Specifically methylates the pseudouridine at position 1915 (m3Psi1915) in 23S rRNA.</text>
</comment>
<dbReference type="NCBIfam" id="NF000986">
    <property type="entry name" value="PRK00103.1-4"/>
    <property type="match status" value="1"/>
</dbReference>
<evidence type="ECO:0000256" key="3">
    <source>
        <dbReference type="ARBA" id="ARBA00022679"/>
    </source>
</evidence>
<feature type="binding site" evidence="6">
    <location>
        <begin position="123"/>
        <end position="128"/>
    </location>
    <ligand>
        <name>S-adenosyl-L-methionine</name>
        <dbReference type="ChEBI" id="CHEBI:59789"/>
    </ligand>
</feature>
<dbReference type="Gene3D" id="3.40.1280.10">
    <property type="match status" value="1"/>
</dbReference>
<dbReference type="PANTHER" id="PTHR33603">
    <property type="entry name" value="METHYLTRANSFERASE"/>
    <property type="match status" value="1"/>
</dbReference>
<dbReference type="EMBL" id="AP022853">
    <property type="protein sequence ID" value="BCB25145.1"/>
    <property type="molecule type" value="Genomic_DNA"/>
</dbReference>
<gene>
    <name evidence="6 7" type="primary">rlmH</name>
    <name evidence="7" type="ORF">SKTS_00310</name>
</gene>
<evidence type="ECO:0000256" key="5">
    <source>
        <dbReference type="ARBA" id="ARBA00038303"/>
    </source>
</evidence>
<dbReference type="RefSeq" id="WP_173058603.1">
    <property type="nucleotide sequence ID" value="NZ_AP022853.1"/>
</dbReference>
<dbReference type="AlphaFoldDB" id="A0A6F8V8P1"/>
<evidence type="ECO:0000256" key="1">
    <source>
        <dbReference type="ARBA" id="ARBA00022552"/>
    </source>
</evidence>
<protein>
    <recommendedName>
        <fullName evidence="6">Ribosomal RNA large subunit methyltransferase H</fullName>
        <ecNumber evidence="6">2.1.1.177</ecNumber>
    </recommendedName>
    <alternativeName>
        <fullName evidence="6">23S rRNA (pseudouridine1915-N3)-methyltransferase</fullName>
    </alternativeName>
    <alternativeName>
        <fullName evidence="6">23S rRNA m3Psi1915 methyltransferase</fullName>
    </alternativeName>
    <alternativeName>
        <fullName evidence="6">rRNA (pseudouridine-N3-)-methyltransferase RlmH</fullName>
    </alternativeName>
</protein>
<evidence type="ECO:0000313" key="7">
    <source>
        <dbReference type="EMBL" id="BCB25145.1"/>
    </source>
</evidence>
<evidence type="ECO:0000313" key="8">
    <source>
        <dbReference type="Proteomes" id="UP000502260"/>
    </source>
</evidence>
<dbReference type="PANTHER" id="PTHR33603:SF1">
    <property type="entry name" value="RIBOSOMAL RNA LARGE SUBUNIT METHYLTRANSFERASE H"/>
    <property type="match status" value="1"/>
</dbReference>
<comment type="subcellular location">
    <subcellularLocation>
        <location evidence="6">Cytoplasm</location>
    </subcellularLocation>
</comment>
<evidence type="ECO:0000256" key="6">
    <source>
        <dbReference type="HAMAP-Rule" id="MF_00658"/>
    </source>
</evidence>
<keyword evidence="2 6" id="KW-0489">Methyltransferase</keyword>
<organism evidence="7 8">
    <name type="scientific">Sulfurimicrobium lacus</name>
    <dbReference type="NCBI Taxonomy" id="2715678"/>
    <lineage>
        <taxon>Bacteria</taxon>
        <taxon>Pseudomonadati</taxon>
        <taxon>Pseudomonadota</taxon>
        <taxon>Betaproteobacteria</taxon>
        <taxon>Nitrosomonadales</taxon>
        <taxon>Sulfuricellaceae</taxon>
        <taxon>Sulfurimicrobium</taxon>
    </lineage>
</organism>
<name>A0A6F8V8P1_9PROT</name>
<comment type="catalytic activity">
    <reaction evidence="6">
        <text>pseudouridine(1915) in 23S rRNA + S-adenosyl-L-methionine = N(3)-methylpseudouridine(1915) in 23S rRNA + S-adenosyl-L-homocysteine + H(+)</text>
        <dbReference type="Rhea" id="RHEA:42752"/>
        <dbReference type="Rhea" id="RHEA-COMP:10221"/>
        <dbReference type="Rhea" id="RHEA-COMP:10222"/>
        <dbReference type="ChEBI" id="CHEBI:15378"/>
        <dbReference type="ChEBI" id="CHEBI:57856"/>
        <dbReference type="ChEBI" id="CHEBI:59789"/>
        <dbReference type="ChEBI" id="CHEBI:65314"/>
        <dbReference type="ChEBI" id="CHEBI:74486"/>
        <dbReference type="EC" id="2.1.1.177"/>
    </reaction>
</comment>
<dbReference type="GO" id="GO:0005737">
    <property type="term" value="C:cytoplasm"/>
    <property type="evidence" value="ECO:0007669"/>
    <property type="project" value="UniProtKB-SubCell"/>
</dbReference>
<dbReference type="SUPFAM" id="SSF75217">
    <property type="entry name" value="alpha/beta knot"/>
    <property type="match status" value="1"/>
</dbReference>
<dbReference type="PIRSF" id="PIRSF004505">
    <property type="entry name" value="MT_bac"/>
    <property type="match status" value="1"/>
</dbReference>
<feature type="binding site" evidence="6">
    <location>
        <position position="73"/>
    </location>
    <ligand>
        <name>S-adenosyl-L-methionine</name>
        <dbReference type="ChEBI" id="CHEBI:59789"/>
    </ligand>
</feature>
<dbReference type="InterPro" id="IPR003742">
    <property type="entry name" value="RlmH-like"/>
</dbReference>
<dbReference type="InterPro" id="IPR029026">
    <property type="entry name" value="tRNA_m1G_MTases_N"/>
</dbReference>